<sequence length="81" mass="9184">MKVTKCDGFCGNYHKTGFYSQILKNVDKMAPLLGLKSEHLRICKATKFVGTTTFIDIILKNCYKINSESDSDPQTIIYTEN</sequence>
<comment type="caution">
    <text evidence="1">The sequence shown here is derived from an EMBL/GenBank/DDBJ whole genome shotgun (WGS) entry which is preliminary data.</text>
</comment>
<protein>
    <submittedName>
        <fullName evidence="1">Uncharacterized protein</fullName>
    </submittedName>
</protein>
<dbReference type="Proteomes" id="UP000012153">
    <property type="component" value="Unassembled WGS sequence"/>
</dbReference>
<evidence type="ECO:0000313" key="2">
    <source>
        <dbReference type="Proteomes" id="UP000012153"/>
    </source>
</evidence>
<name>M6UE06_9LEPT</name>
<dbReference type="AlphaFoldDB" id="M6UE06"/>
<evidence type="ECO:0000313" key="1">
    <source>
        <dbReference type="EMBL" id="EMO42815.1"/>
    </source>
</evidence>
<accession>M6UE06</accession>
<organism evidence="1 2">
    <name type="scientific">Leptospira noguchii serovar Autumnalis str. ZUN142</name>
    <dbReference type="NCBI Taxonomy" id="1085540"/>
    <lineage>
        <taxon>Bacteria</taxon>
        <taxon>Pseudomonadati</taxon>
        <taxon>Spirochaetota</taxon>
        <taxon>Spirochaetia</taxon>
        <taxon>Leptospirales</taxon>
        <taxon>Leptospiraceae</taxon>
        <taxon>Leptospira</taxon>
    </lineage>
</organism>
<gene>
    <name evidence="1" type="ORF">LEP1GSC186_1529</name>
</gene>
<reference evidence="1 2" key="1">
    <citation type="submission" date="2013-01" db="EMBL/GenBank/DDBJ databases">
        <authorList>
            <person name="Harkins D.M."/>
            <person name="Durkin A.S."/>
            <person name="Brinkac L.M."/>
            <person name="Haft D.H."/>
            <person name="Selengut J.D."/>
            <person name="Sanka R."/>
            <person name="DePew J."/>
            <person name="Purushe J."/>
            <person name="Matthias M.A."/>
            <person name="Vinetz J.M."/>
            <person name="Sutton G.G."/>
            <person name="Nierman W.C."/>
            <person name="Fouts D.E."/>
        </authorList>
    </citation>
    <scope>NUCLEOTIDE SEQUENCE [LARGE SCALE GENOMIC DNA]</scope>
    <source>
        <strain evidence="1 2">ZUN142</strain>
    </source>
</reference>
<dbReference type="EMBL" id="AHOP02000006">
    <property type="protein sequence ID" value="EMO42815.1"/>
    <property type="molecule type" value="Genomic_DNA"/>
</dbReference>
<proteinExistence type="predicted"/>